<evidence type="ECO:0000256" key="7">
    <source>
        <dbReference type="ARBA" id="ARBA00022989"/>
    </source>
</evidence>
<feature type="transmembrane region" description="Helical" evidence="9">
    <location>
        <begin position="387"/>
        <end position="408"/>
    </location>
</feature>
<dbReference type="PROSITE" id="PS00873">
    <property type="entry name" value="NA_ALANINE_SYMP"/>
    <property type="match status" value="1"/>
</dbReference>
<dbReference type="PRINTS" id="PR00175">
    <property type="entry name" value="NAALASMPORT"/>
</dbReference>
<dbReference type="NCBIfam" id="TIGR00835">
    <property type="entry name" value="agcS"/>
    <property type="match status" value="1"/>
</dbReference>
<dbReference type="Gene3D" id="1.20.1740.10">
    <property type="entry name" value="Amino acid/polyamine transporter I"/>
    <property type="match status" value="1"/>
</dbReference>
<evidence type="ECO:0000313" key="10">
    <source>
        <dbReference type="EMBL" id="MBC8537858.1"/>
    </source>
</evidence>
<name>A0A926HW09_9FIRM</name>
<evidence type="ECO:0000256" key="9">
    <source>
        <dbReference type="RuleBase" id="RU363064"/>
    </source>
</evidence>
<feature type="transmembrane region" description="Helical" evidence="9">
    <location>
        <begin position="228"/>
        <end position="252"/>
    </location>
</feature>
<evidence type="ECO:0000256" key="4">
    <source>
        <dbReference type="ARBA" id="ARBA00022475"/>
    </source>
</evidence>
<accession>A0A926HW09</accession>
<keyword evidence="5 9" id="KW-0812">Transmembrane</keyword>
<organism evidence="10 11">
    <name type="scientific">Guopingia tenuis</name>
    <dbReference type="NCBI Taxonomy" id="2763656"/>
    <lineage>
        <taxon>Bacteria</taxon>
        <taxon>Bacillati</taxon>
        <taxon>Bacillota</taxon>
        <taxon>Clostridia</taxon>
        <taxon>Christensenellales</taxon>
        <taxon>Christensenellaceae</taxon>
        <taxon>Guopingia</taxon>
    </lineage>
</organism>
<keyword evidence="3 9" id="KW-0813">Transport</keyword>
<evidence type="ECO:0000256" key="8">
    <source>
        <dbReference type="ARBA" id="ARBA00023136"/>
    </source>
</evidence>
<evidence type="ECO:0000256" key="2">
    <source>
        <dbReference type="ARBA" id="ARBA00009261"/>
    </source>
</evidence>
<feature type="transmembrane region" description="Helical" evidence="9">
    <location>
        <begin position="132"/>
        <end position="153"/>
    </location>
</feature>
<evidence type="ECO:0000256" key="1">
    <source>
        <dbReference type="ARBA" id="ARBA00004651"/>
    </source>
</evidence>
<keyword evidence="8 9" id="KW-0472">Membrane</keyword>
<feature type="transmembrane region" description="Helical" evidence="9">
    <location>
        <begin position="347"/>
        <end position="367"/>
    </location>
</feature>
<keyword evidence="7 9" id="KW-1133">Transmembrane helix</keyword>
<dbReference type="RefSeq" id="WP_283243753.1">
    <property type="nucleotide sequence ID" value="NZ_JACRSS010000001.1"/>
</dbReference>
<keyword evidence="11" id="KW-1185">Reference proteome</keyword>
<evidence type="ECO:0000256" key="5">
    <source>
        <dbReference type="ARBA" id="ARBA00022692"/>
    </source>
</evidence>
<evidence type="ECO:0000256" key="3">
    <source>
        <dbReference type="ARBA" id="ARBA00022448"/>
    </source>
</evidence>
<feature type="transmembrane region" description="Helical" evidence="9">
    <location>
        <begin position="52"/>
        <end position="80"/>
    </location>
</feature>
<dbReference type="GO" id="GO:0005283">
    <property type="term" value="F:amino acid:sodium symporter activity"/>
    <property type="evidence" value="ECO:0007669"/>
    <property type="project" value="InterPro"/>
</dbReference>
<feature type="transmembrane region" description="Helical" evidence="9">
    <location>
        <begin position="86"/>
        <end position="111"/>
    </location>
</feature>
<proteinExistence type="inferred from homology"/>
<keyword evidence="4 9" id="KW-1003">Cell membrane</keyword>
<dbReference type="AlphaFoldDB" id="A0A926HW09"/>
<dbReference type="Pfam" id="PF01235">
    <property type="entry name" value="Na_Ala_symp"/>
    <property type="match status" value="1"/>
</dbReference>
<protein>
    <submittedName>
        <fullName evidence="10">Alanine:cation symporter family protein</fullName>
    </submittedName>
</protein>
<reference evidence="10" key="1">
    <citation type="submission" date="2020-08" db="EMBL/GenBank/DDBJ databases">
        <title>Genome public.</title>
        <authorList>
            <person name="Liu C."/>
            <person name="Sun Q."/>
        </authorList>
    </citation>
    <scope>NUCLEOTIDE SEQUENCE</scope>
    <source>
        <strain evidence="10">NSJ-63</strain>
    </source>
</reference>
<dbReference type="InterPro" id="IPR001463">
    <property type="entry name" value="Na/Ala_symport"/>
</dbReference>
<feature type="transmembrane region" description="Helical" evidence="9">
    <location>
        <begin position="296"/>
        <end position="315"/>
    </location>
</feature>
<keyword evidence="6 9" id="KW-0769">Symport</keyword>
<feature type="transmembrane region" description="Helical" evidence="9">
    <location>
        <begin position="6"/>
        <end position="24"/>
    </location>
</feature>
<comment type="similarity">
    <text evidence="2 9">Belongs to the alanine or glycine:cation symporter (AGCS) (TC 2.A.25) family.</text>
</comment>
<feature type="transmembrane region" description="Helical" evidence="9">
    <location>
        <begin position="414"/>
        <end position="436"/>
    </location>
</feature>
<comment type="caution">
    <text evidence="10">The sequence shown here is derived from an EMBL/GenBank/DDBJ whole genome shotgun (WGS) entry which is preliminary data.</text>
</comment>
<dbReference type="FunFam" id="1.20.1740.10:FF:000004">
    <property type="entry name" value="Sodium:alanine symporter family protein"/>
    <property type="match status" value="1"/>
</dbReference>
<dbReference type="PANTHER" id="PTHR30330">
    <property type="entry name" value="AGSS FAMILY TRANSPORTER, SODIUM-ALANINE"/>
    <property type="match status" value="1"/>
</dbReference>
<dbReference type="Proteomes" id="UP000617951">
    <property type="component" value="Unassembled WGS sequence"/>
</dbReference>
<dbReference type="PANTHER" id="PTHR30330:SF3">
    <property type="entry name" value="TRANSCRIPTIONAL REGULATOR, LRP FAMILY"/>
    <property type="match status" value="1"/>
</dbReference>
<evidence type="ECO:0000313" key="11">
    <source>
        <dbReference type="Proteomes" id="UP000617951"/>
    </source>
</evidence>
<feature type="transmembrane region" description="Helical" evidence="9">
    <location>
        <begin position="201"/>
        <end position="222"/>
    </location>
</feature>
<comment type="subcellular location">
    <subcellularLocation>
        <location evidence="1 9">Cell membrane</location>
        <topology evidence="1 9">Multi-pass membrane protein</topology>
    </subcellularLocation>
</comment>
<evidence type="ECO:0000256" key="6">
    <source>
        <dbReference type="ARBA" id="ARBA00022847"/>
    </source>
</evidence>
<gene>
    <name evidence="10" type="ORF">H8693_02775</name>
</gene>
<dbReference type="GO" id="GO:0005886">
    <property type="term" value="C:plasma membrane"/>
    <property type="evidence" value="ECO:0007669"/>
    <property type="project" value="UniProtKB-SubCell"/>
</dbReference>
<sequence>MWGPIMLVLMVGTGIYLSARTGFFQVTRIGTWFRETLGSLGKKKNKTKDKGAVSPFAALSTALASTIGVGNIAGVATAIVSGGPGAIFWMWVSALFGMMTKYSEIVLAMHFRKRNKKGEWVGGPMYYIEKGLHCKWLAVLFAVFALIASFGIGNMSQSNTIAGALQSSFGLPPWVSGVGVALIVAAVILGGLNRISKVTSFVVPFMGFFYLLGGLIIIFTNWQHIGPAFASIFEGAFSMKAVGGGVLGYAMFSAMRFGVARGVFSNEAGLGSAPIVHAAADNDHPAKQGMWGIFEVFADTILVCTITALVILVSGKLGTVGLDGKVLDGAALSSAAFESGFPGFGQYFVSISIFFFAVSTLLGWSYYGEKSLEYLCRDGKSGKSSIIYKIVFLGAIVLGATMNLKLVWDISDTFNAMMALPNLIAVIGLSGIVFKITKDYRKNYRKPRLHSTK</sequence>
<feature type="transmembrane region" description="Helical" evidence="9">
    <location>
        <begin position="173"/>
        <end position="192"/>
    </location>
</feature>
<dbReference type="EMBL" id="JACRSS010000001">
    <property type="protein sequence ID" value="MBC8537858.1"/>
    <property type="molecule type" value="Genomic_DNA"/>
</dbReference>